<sequence length="296" mass="33263">MKKKAFTLIELLVVISIIAMLMAIMMPALAKVRRIAKQTICGTRIKQNLYGASLVANDNNGRLPKGGFQFGNINFDDAISIRAEEYLNLCEYTVGIGGSINTNVNMDPREMAPIAQKVLTSKARDNFVCPELEKQEYDLGGTNIIRGVTKSTMPYIARYGGAGWNTRIGYCYLGGFDSDKWNWDNYPEMAEKWRSPMTIADSGDSALVTDRYRYVPKRGALVVVHGKTGYEQYPENDSDPRNVMKEYSSAKSNVGRLDGSVINKGIGSLKPYHVTWETTENYNGPWDYTGPDYYFW</sequence>
<keyword evidence="1" id="KW-0812">Transmembrane</keyword>
<dbReference type="AlphaFoldDB" id="A0A1Q2MCC1"/>
<keyword evidence="3" id="KW-1185">Reference proteome</keyword>
<evidence type="ECO:0000256" key="1">
    <source>
        <dbReference type="SAM" id="Phobius"/>
    </source>
</evidence>
<accession>A0A1Q2MCC1</accession>
<dbReference type="Pfam" id="PF07963">
    <property type="entry name" value="N_methyl"/>
    <property type="match status" value="1"/>
</dbReference>
<gene>
    <name evidence="2" type="ORF">SMSP2_00226</name>
</gene>
<dbReference type="OrthoDB" id="301337at2"/>
<evidence type="ECO:0000313" key="3">
    <source>
        <dbReference type="Proteomes" id="UP000188181"/>
    </source>
</evidence>
<protein>
    <recommendedName>
        <fullName evidence="4">Major pilin subunit</fullName>
    </recommendedName>
</protein>
<proteinExistence type="predicted"/>
<dbReference type="Gene3D" id="3.30.700.10">
    <property type="entry name" value="Glycoprotein, Type 4 Pilin"/>
    <property type="match status" value="1"/>
</dbReference>
<dbReference type="Proteomes" id="UP000188181">
    <property type="component" value="Chromosome"/>
</dbReference>
<dbReference type="SUPFAM" id="SSF54523">
    <property type="entry name" value="Pili subunits"/>
    <property type="match status" value="1"/>
</dbReference>
<dbReference type="NCBIfam" id="TIGR02532">
    <property type="entry name" value="IV_pilin_GFxxxE"/>
    <property type="match status" value="1"/>
</dbReference>
<dbReference type="KEGG" id="pbas:SMSP2_00226"/>
<dbReference type="STRING" id="1851148.SMSP2_00226"/>
<reference evidence="3" key="1">
    <citation type="submission" date="2017-02" db="EMBL/GenBank/DDBJ databases">
        <title>Comparative genomics and description of representatives of a novel lineage of planctomycetes thriving in anoxic sediments.</title>
        <authorList>
            <person name="Spring S."/>
            <person name="Bunk B."/>
            <person name="Sproer C."/>
        </authorList>
    </citation>
    <scope>NUCLEOTIDE SEQUENCE [LARGE SCALE GENOMIC DNA]</scope>
    <source>
        <strain evidence="3">SM-Chi-D1</strain>
    </source>
</reference>
<dbReference type="RefSeq" id="WP_146682194.1">
    <property type="nucleotide sequence ID" value="NZ_CP019646.1"/>
</dbReference>
<dbReference type="InterPro" id="IPR012902">
    <property type="entry name" value="N_methyl_site"/>
</dbReference>
<evidence type="ECO:0000313" key="2">
    <source>
        <dbReference type="EMBL" id="AQQ69892.1"/>
    </source>
</evidence>
<dbReference type="InterPro" id="IPR045584">
    <property type="entry name" value="Pilin-like"/>
</dbReference>
<name>A0A1Q2MCC1_9BACT</name>
<keyword evidence="1" id="KW-1133">Transmembrane helix</keyword>
<feature type="transmembrane region" description="Helical" evidence="1">
    <location>
        <begin position="6"/>
        <end position="30"/>
    </location>
</feature>
<evidence type="ECO:0008006" key="4">
    <source>
        <dbReference type="Google" id="ProtNLM"/>
    </source>
</evidence>
<organism evidence="2 3">
    <name type="scientific">Limihaloglobus sulfuriphilus</name>
    <dbReference type="NCBI Taxonomy" id="1851148"/>
    <lineage>
        <taxon>Bacteria</taxon>
        <taxon>Pseudomonadati</taxon>
        <taxon>Planctomycetota</taxon>
        <taxon>Phycisphaerae</taxon>
        <taxon>Sedimentisphaerales</taxon>
        <taxon>Sedimentisphaeraceae</taxon>
        <taxon>Limihaloglobus</taxon>
    </lineage>
</organism>
<dbReference type="EMBL" id="CP019646">
    <property type="protein sequence ID" value="AQQ69892.1"/>
    <property type="molecule type" value="Genomic_DNA"/>
</dbReference>
<keyword evidence="1" id="KW-0472">Membrane</keyword>